<dbReference type="PANTHER" id="PTHR46558">
    <property type="entry name" value="TRACRIPTIONAL REGULATORY PROTEIN-RELATED-RELATED"/>
    <property type="match status" value="1"/>
</dbReference>
<evidence type="ECO:0000259" key="2">
    <source>
        <dbReference type="PROSITE" id="PS50943"/>
    </source>
</evidence>
<proteinExistence type="predicted"/>
<dbReference type="Proteomes" id="UP001199355">
    <property type="component" value="Unassembled WGS sequence"/>
</dbReference>
<feature type="domain" description="HTH cro/C1-type" evidence="2">
    <location>
        <begin position="3"/>
        <end position="57"/>
    </location>
</feature>
<protein>
    <submittedName>
        <fullName evidence="3">Helix-turn-helix domain-containing protein</fullName>
    </submittedName>
</protein>
<dbReference type="InterPro" id="IPR001387">
    <property type="entry name" value="Cro/C1-type_HTH"/>
</dbReference>
<evidence type="ECO:0000313" key="3">
    <source>
        <dbReference type="EMBL" id="MCC2166131.1"/>
    </source>
</evidence>
<evidence type="ECO:0000256" key="1">
    <source>
        <dbReference type="ARBA" id="ARBA00023125"/>
    </source>
</evidence>
<dbReference type="PROSITE" id="PS50943">
    <property type="entry name" value="HTH_CROC1"/>
    <property type="match status" value="1"/>
</dbReference>
<sequence>MRIKELRELNNIQQKELASILEISPNALSQYENNKREPSIDTVSKIADFFNVSVDFLYGTSDITTCKKCGLTYCPLIPQDRIVHAQLHSSWEAATKKYGTLYSNTVENERLKAENRSIVCDPSQSLEDRYNAQKIIFKCLFSRSLDASNYSERHVDFNTYIAMLLNQESTKKHLPPELYNKFVEDYGTQPGIPNGETYFYPYNDNSPVTIAAHFDGDEYTEEELDEIRQFAEFVKNKRK</sequence>
<accession>A0AAE3AQT7</accession>
<dbReference type="InterPro" id="IPR028005">
    <property type="entry name" value="AcTrfase_ESCO_Znf_dom"/>
</dbReference>
<gene>
    <name evidence="3" type="ORF">LKD45_00185</name>
</gene>
<dbReference type="InterPro" id="IPR010982">
    <property type="entry name" value="Lambda_DNA-bd_dom_sf"/>
</dbReference>
<keyword evidence="1" id="KW-0238">DNA-binding</keyword>
<dbReference type="CDD" id="cd00093">
    <property type="entry name" value="HTH_XRE"/>
    <property type="match status" value="1"/>
</dbReference>
<dbReference type="EMBL" id="JAJEQF010000001">
    <property type="protein sequence ID" value="MCC2166131.1"/>
    <property type="molecule type" value="Genomic_DNA"/>
</dbReference>
<dbReference type="SUPFAM" id="SSF47413">
    <property type="entry name" value="lambda repressor-like DNA-binding domains"/>
    <property type="match status" value="1"/>
</dbReference>
<dbReference type="Pfam" id="PF01381">
    <property type="entry name" value="HTH_3"/>
    <property type="match status" value="1"/>
</dbReference>
<name>A0AAE3AQT7_9FIRM</name>
<dbReference type="SMART" id="SM00530">
    <property type="entry name" value="HTH_XRE"/>
    <property type="match status" value="1"/>
</dbReference>
<dbReference type="RefSeq" id="WP_308727370.1">
    <property type="nucleotide sequence ID" value="NZ_JAJEQF010000001.1"/>
</dbReference>
<keyword evidence="4" id="KW-1185">Reference proteome</keyword>
<comment type="caution">
    <text evidence="3">The sequence shown here is derived from an EMBL/GenBank/DDBJ whole genome shotgun (WGS) entry which is preliminary data.</text>
</comment>
<dbReference type="Pfam" id="PF13878">
    <property type="entry name" value="zf-C2H2_3"/>
    <property type="match status" value="1"/>
</dbReference>
<dbReference type="AlphaFoldDB" id="A0AAE3AQT7"/>
<dbReference type="PANTHER" id="PTHR46558:SF11">
    <property type="entry name" value="HTH-TYPE TRANSCRIPTIONAL REGULATOR XRE"/>
    <property type="match status" value="1"/>
</dbReference>
<dbReference type="Gene3D" id="1.10.260.40">
    <property type="entry name" value="lambda repressor-like DNA-binding domains"/>
    <property type="match status" value="1"/>
</dbReference>
<evidence type="ECO:0000313" key="4">
    <source>
        <dbReference type="Proteomes" id="UP001199355"/>
    </source>
</evidence>
<dbReference type="GO" id="GO:0003677">
    <property type="term" value="F:DNA binding"/>
    <property type="evidence" value="ECO:0007669"/>
    <property type="project" value="UniProtKB-KW"/>
</dbReference>
<organism evidence="3 4">
    <name type="scientific">Gallintestinimicrobium propionicum</name>
    <dbReference type="NCBI Taxonomy" id="2981770"/>
    <lineage>
        <taxon>Bacteria</taxon>
        <taxon>Bacillati</taxon>
        <taxon>Bacillota</taxon>
        <taxon>Clostridia</taxon>
        <taxon>Lachnospirales</taxon>
        <taxon>Lachnospiraceae</taxon>
        <taxon>Gallintestinimicrobium</taxon>
    </lineage>
</organism>
<reference evidence="3 4" key="1">
    <citation type="submission" date="2021-10" db="EMBL/GenBank/DDBJ databases">
        <title>Anaerobic single-cell dispensing facilitates the cultivation of human gut bacteria.</title>
        <authorList>
            <person name="Afrizal A."/>
        </authorList>
    </citation>
    <scope>NUCLEOTIDE SEQUENCE [LARGE SCALE GENOMIC DNA]</scope>
    <source>
        <strain evidence="3 4">CLA-AA-H244</strain>
    </source>
</reference>